<name>A0A8T1SSR7_CHESE</name>
<evidence type="ECO:0000313" key="4">
    <source>
        <dbReference type="Proteomes" id="UP000765507"/>
    </source>
</evidence>
<feature type="compositionally biased region" description="Low complexity" evidence="2">
    <location>
        <begin position="150"/>
        <end position="164"/>
    </location>
</feature>
<feature type="coiled-coil region" evidence="1">
    <location>
        <begin position="248"/>
        <end position="282"/>
    </location>
</feature>
<feature type="compositionally biased region" description="Basic and acidic residues" evidence="2">
    <location>
        <begin position="128"/>
        <end position="145"/>
    </location>
</feature>
<organism evidence="3 4">
    <name type="scientific">Chelydra serpentina</name>
    <name type="common">Snapping turtle</name>
    <name type="synonym">Testudo serpentina</name>
    <dbReference type="NCBI Taxonomy" id="8475"/>
    <lineage>
        <taxon>Eukaryota</taxon>
        <taxon>Metazoa</taxon>
        <taxon>Chordata</taxon>
        <taxon>Craniata</taxon>
        <taxon>Vertebrata</taxon>
        <taxon>Euteleostomi</taxon>
        <taxon>Archelosauria</taxon>
        <taxon>Testudinata</taxon>
        <taxon>Testudines</taxon>
        <taxon>Cryptodira</taxon>
        <taxon>Durocryptodira</taxon>
        <taxon>Americhelydia</taxon>
        <taxon>Chelydroidea</taxon>
        <taxon>Chelydridae</taxon>
        <taxon>Chelydra</taxon>
    </lineage>
</organism>
<dbReference type="OrthoDB" id="6606299at2759"/>
<feature type="region of interest" description="Disordered" evidence="2">
    <location>
        <begin position="198"/>
        <end position="226"/>
    </location>
</feature>
<dbReference type="Proteomes" id="UP000765507">
    <property type="component" value="Unassembled WGS sequence"/>
</dbReference>
<feature type="region of interest" description="Disordered" evidence="2">
    <location>
        <begin position="315"/>
        <end position="350"/>
    </location>
</feature>
<reference evidence="3 4" key="1">
    <citation type="journal article" date="2020" name="G3 (Bethesda)">
        <title>Draft Genome of the Common Snapping Turtle, Chelydra serpentina, a Model for Phenotypic Plasticity in Reptiles.</title>
        <authorList>
            <person name="Das D."/>
            <person name="Singh S.K."/>
            <person name="Bierstedt J."/>
            <person name="Erickson A."/>
            <person name="Galli G.L.J."/>
            <person name="Crossley D.A. 2nd"/>
            <person name="Rhen T."/>
        </authorList>
    </citation>
    <scope>NUCLEOTIDE SEQUENCE [LARGE SCALE GENOMIC DNA]</scope>
    <source>
        <strain evidence="3">KW</strain>
    </source>
</reference>
<dbReference type="EMBL" id="JAHGAV010000114">
    <property type="protein sequence ID" value="KAG6931757.1"/>
    <property type="molecule type" value="Genomic_DNA"/>
</dbReference>
<feature type="compositionally biased region" description="Low complexity" evidence="2">
    <location>
        <begin position="36"/>
        <end position="58"/>
    </location>
</feature>
<evidence type="ECO:0000256" key="2">
    <source>
        <dbReference type="SAM" id="MobiDB-lite"/>
    </source>
</evidence>
<protein>
    <submittedName>
        <fullName evidence="3">CREB/ATF bZIP transcription factor</fullName>
    </submittedName>
</protein>
<feature type="compositionally biased region" description="Gly residues" evidence="2">
    <location>
        <begin position="118"/>
        <end position="127"/>
    </location>
</feature>
<keyword evidence="1" id="KW-0175">Coiled coil</keyword>
<gene>
    <name evidence="3" type="primary">CREBZF</name>
    <name evidence="3" type="ORF">G0U57_001061</name>
</gene>
<proteinExistence type="predicted"/>
<evidence type="ECO:0000256" key="1">
    <source>
        <dbReference type="SAM" id="Coils"/>
    </source>
</evidence>
<dbReference type="Gene3D" id="1.20.5.170">
    <property type="match status" value="1"/>
</dbReference>
<feature type="compositionally biased region" description="Low complexity" evidence="2">
    <location>
        <begin position="98"/>
        <end position="116"/>
    </location>
</feature>
<sequence length="398" mass="42112">ARGGGSSLSGSAQQRRPSRPSGALRRRGQRSRHFQPPRAAACLPGLAAAPRSLLGPAASSPPPRGILSPDQPAGQPGPRPSFLPSLPTMRHSLTQLLAASSGGESPSAAAWQLPGAGPAPGAGGGDVRGQEEEPEGPRTKQRRWDPAALEQPQQAMGEAAAGAEEPAEQEDPFAGLELGDLLEAAQPHWDLDVEPSGCFCGQQDEPEPPLSAPGRSSCGASPGGVAAGSRLKAAAAARLNRLKKKQYVLGLESRLQGLAAENRQLRDRNRGLNRRLRDLERETSYLRAVLANQSALGQLLSRLAGAGGLRLRTSLFRDTDPPHQYPPQAGESRDHDYALPSMDAGEPEERPASGGICLHVDRDQLSVEFCSLCARRACASFKIFFFRCLPCQAPLCRG</sequence>
<feature type="region of interest" description="Disordered" evidence="2">
    <location>
        <begin position="1"/>
        <end position="170"/>
    </location>
</feature>
<comment type="caution">
    <text evidence="3">The sequence shown here is derived from an EMBL/GenBank/DDBJ whole genome shotgun (WGS) entry which is preliminary data.</text>
</comment>
<dbReference type="AlphaFoldDB" id="A0A8T1SSR7"/>
<feature type="non-terminal residue" evidence="3">
    <location>
        <position position="1"/>
    </location>
</feature>
<keyword evidence="4" id="KW-1185">Reference proteome</keyword>
<evidence type="ECO:0000313" key="3">
    <source>
        <dbReference type="EMBL" id="KAG6931757.1"/>
    </source>
</evidence>
<feature type="compositionally biased region" description="Basic residues" evidence="2">
    <location>
        <begin position="24"/>
        <end position="35"/>
    </location>
</feature>
<accession>A0A8T1SSR7</accession>